<feature type="domain" description="Lcl C-terminal" evidence="1">
    <location>
        <begin position="29"/>
        <end position="145"/>
    </location>
</feature>
<protein>
    <recommendedName>
        <fullName evidence="1">Lcl C-terminal domain-containing protein</fullName>
    </recommendedName>
</protein>
<evidence type="ECO:0000313" key="2">
    <source>
        <dbReference type="EMBL" id="VAW48566.1"/>
    </source>
</evidence>
<reference evidence="2" key="1">
    <citation type="submission" date="2018-06" db="EMBL/GenBank/DDBJ databases">
        <authorList>
            <person name="Zhirakovskaya E."/>
        </authorList>
    </citation>
    <scope>NUCLEOTIDE SEQUENCE</scope>
</reference>
<name>A0A3B0WW45_9ZZZZ</name>
<evidence type="ECO:0000259" key="1">
    <source>
        <dbReference type="Pfam" id="PF07603"/>
    </source>
</evidence>
<accession>A0A3B0WW45</accession>
<dbReference type="InterPro" id="IPR011460">
    <property type="entry name" value="Lcl_C"/>
</dbReference>
<proteinExistence type="predicted"/>
<dbReference type="Pfam" id="PF07603">
    <property type="entry name" value="Lcl_C"/>
    <property type="match status" value="1"/>
</dbReference>
<gene>
    <name evidence="2" type="ORF">MNBD_GAMMA03-1307</name>
</gene>
<dbReference type="AlphaFoldDB" id="A0A3B0WW45"/>
<sequence>MKKIILITFCWSFMNVANAELTRDNSTQVITDNDTKLQWEDDAANPVKKEHPDAVKHCANLNFAGHADWRLPSFDELENLAKATKVKFPKKPILKSLPTFGGIFWTSETHMFGEPAATGVKFDNFDYGKRGEAIQRIEYSVRCVRSSK</sequence>
<organism evidence="2">
    <name type="scientific">hydrothermal vent metagenome</name>
    <dbReference type="NCBI Taxonomy" id="652676"/>
    <lineage>
        <taxon>unclassified sequences</taxon>
        <taxon>metagenomes</taxon>
        <taxon>ecological metagenomes</taxon>
    </lineage>
</organism>
<dbReference type="EMBL" id="UOFC01000215">
    <property type="protein sequence ID" value="VAW48566.1"/>
    <property type="molecule type" value="Genomic_DNA"/>
</dbReference>